<feature type="binding site" evidence="3">
    <location>
        <begin position="326"/>
        <end position="327"/>
    </location>
    <ligand>
        <name>S-adenosyl-L-methionine</name>
        <dbReference type="ChEBI" id="CHEBI:59789"/>
    </ligand>
</feature>
<dbReference type="Proteomes" id="UP000230750">
    <property type="component" value="Unassembled WGS sequence"/>
</dbReference>
<dbReference type="EMBL" id="MRZV01001979">
    <property type="protein sequence ID" value="PIK35137.1"/>
    <property type="molecule type" value="Genomic_DNA"/>
</dbReference>
<dbReference type="PANTHER" id="PTHR10738:SF0">
    <property type="entry name" value="PROTEIN ARGININE N-METHYLTRANSFERASE 5"/>
    <property type="match status" value="1"/>
</dbReference>
<dbReference type="PIRSF" id="PIRSF015894">
    <property type="entry name" value="Skb1_MeTrfase"/>
    <property type="match status" value="1"/>
</dbReference>
<dbReference type="FunFam" id="3.20.20.150:FF:000008">
    <property type="entry name" value="Protein arginine N-methyltransferase 5"/>
    <property type="match status" value="1"/>
</dbReference>
<evidence type="ECO:0000259" key="6">
    <source>
        <dbReference type="Pfam" id="PF17285"/>
    </source>
</evidence>
<dbReference type="AlphaFoldDB" id="A0A2G8JHB6"/>
<dbReference type="InterPro" id="IPR035247">
    <property type="entry name" value="PRMT5_TIM"/>
</dbReference>
<dbReference type="Gene3D" id="3.20.20.150">
    <property type="entry name" value="Divalent-metal-dependent TIM barrel enzymes"/>
    <property type="match status" value="1"/>
</dbReference>
<dbReference type="InterPro" id="IPR029063">
    <property type="entry name" value="SAM-dependent_MTases_sf"/>
</dbReference>
<comment type="caution">
    <text evidence="7">The sequence shown here is derived from an EMBL/GenBank/DDBJ whole genome shotgun (WGS) entry which is preliminary data.</text>
</comment>
<feature type="domain" description="PRMT5 TIM barrel" evidence="6">
    <location>
        <begin position="29"/>
        <end position="283"/>
    </location>
</feature>
<evidence type="ECO:0000256" key="4">
    <source>
        <dbReference type="PIRSR" id="PIRSR015894-3"/>
    </source>
</evidence>
<evidence type="ECO:0000313" key="7">
    <source>
        <dbReference type="EMBL" id="PIK35137.1"/>
    </source>
</evidence>
<feature type="binding site" evidence="3">
    <location>
        <position position="317"/>
    </location>
    <ligand>
        <name>S-adenosyl-L-methionine</name>
        <dbReference type="ChEBI" id="CHEBI:59789"/>
    </ligand>
</feature>
<feature type="binding site" evidence="3">
    <location>
        <position position="385"/>
    </location>
    <ligand>
        <name>S-adenosyl-L-methionine</name>
        <dbReference type="ChEBI" id="CHEBI:59789"/>
    </ligand>
</feature>
<dbReference type="GO" id="GO:0005829">
    <property type="term" value="C:cytosol"/>
    <property type="evidence" value="ECO:0007669"/>
    <property type="project" value="TreeGrafter"/>
</dbReference>
<dbReference type="PANTHER" id="PTHR10738">
    <property type="entry name" value="PROTEIN ARGININE N-METHYLTRANSFERASE 5"/>
    <property type="match status" value="1"/>
</dbReference>
<organism evidence="7 8">
    <name type="scientific">Stichopus japonicus</name>
    <name type="common">Sea cucumber</name>
    <dbReference type="NCBI Taxonomy" id="307972"/>
    <lineage>
        <taxon>Eukaryota</taxon>
        <taxon>Metazoa</taxon>
        <taxon>Echinodermata</taxon>
        <taxon>Eleutherozoa</taxon>
        <taxon>Echinozoa</taxon>
        <taxon>Holothuroidea</taxon>
        <taxon>Aspidochirotacea</taxon>
        <taxon>Aspidochirotida</taxon>
        <taxon>Stichopodidae</taxon>
        <taxon>Apostichopus</taxon>
    </lineage>
</organism>
<feature type="domain" description="PRMT5 arginine-N-methyltransferase" evidence="5">
    <location>
        <begin position="292"/>
        <end position="393"/>
    </location>
</feature>
<dbReference type="Pfam" id="PF17285">
    <property type="entry name" value="PRMT5_TIM"/>
    <property type="match status" value="1"/>
</dbReference>
<dbReference type="Gene3D" id="3.40.50.150">
    <property type="entry name" value="Vaccinia Virus protein VP39"/>
    <property type="match status" value="1"/>
</dbReference>
<dbReference type="STRING" id="307972.A0A2G8JHB6"/>
<proteinExistence type="predicted"/>
<dbReference type="InterPro" id="IPR035075">
    <property type="entry name" value="PRMT5"/>
</dbReference>
<dbReference type="GO" id="GO:0006355">
    <property type="term" value="P:regulation of DNA-templated transcription"/>
    <property type="evidence" value="ECO:0007669"/>
    <property type="project" value="TreeGrafter"/>
</dbReference>
<reference evidence="7 8" key="1">
    <citation type="journal article" date="2017" name="PLoS Biol.">
        <title>The sea cucumber genome provides insights into morphological evolution and visceral regeneration.</title>
        <authorList>
            <person name="Zhang X."/>
            <person name="Sun L."/>
            <person name="Yuan J."/>
            <person name="Sun Y."/>
            <person name="Gao Y."/>
            <person name="Zhang L."/>
            <person name="Li S."/>
            <person name="Dai H."/>
            <person name="Hamel J.F."/>
            <person name="Liu C."/>
            <person name="Yu Y."/>
            <person name="Liu S."/>
            <person name="Lin W."/>
            <person name="Guo K."/>
            <person name="Jin S."/>
            <person name="Xu P."/>
            <person name="Storey K.B."/>
            <person name="Huan P."/>
            <person name="Zhang T."/>
            <person name="Zhou Y."/>
            <person name="Zhang J."/>
            <person name="Lin C."/>
            <person name="Li X."/>
            <person name="Xing L."/>
            <person name="Huo D."/>
            <person name="Sun M."/>
            <person name="Wang L."/>
            <person name="Mercier A."/>
            <person name="Li F."/>
            <person name="Yang H."/>
            <person name="Xiang J."/>
        </authorList>
    </citation>
    <scope>NUCLEOTIDE SEQUENCE [LARGE SCALE GENOMIC DNA]</scope>
    <source>
        <strain evidence="7">Shaxun</strain>
        <tissue evidence="7">Muscle</tissue>
    </source>
</reference>
<gene>
    <name evidence="7" type="ORF">BSL78_28040</name>
</gene>
<sequence>MANQHVSCGRDLICVPDISNSLQMASYSGFDFIAMPIVHPRFKREYIEGKARDRQGAFTRPDLILSSQDWSSLVVGKLSSWIQVDSPDEVVRKNSEGALMEELLYGAHLSLPALMVPLNGPECVNLSRCLLSHLQGHSNHQVWIHVPMVAETCAEGLVENEVKQKLDGSDGDQSESDSWRWWSTLRTVCNHNKRLGIALEIPADLPSSDVIDRWVGEPVKCAILNTNVFLTNKKGFPVLSKAHQSLVMKLFKLDVQMMIAGTNHHPDKGIKAYQQYLDHLYQSQPPLSGVDAFAKGYEDYLQCPLQPLSDNLESQTYEIFEKDPVKYTQYQEAVYKALLDRVPETEKDSRTTVVMVLGAGRGPLVTASLKAAEQAEREIVVYAVEKNPNAVVTAVLIVKTVPRVLESSCILLCQVILAERR</sequence>
<evidence type="ECO:0000256" key="2">
    <source>
        <dbReference type="ARBA" id="ARBA00022691"/>
    </source>
</evidence>
<dbReference type="GO" id="GO:0005634">
    <property type="term" value="C:nucleus"/>
    <property type="evidence" value="ECO:0007669"/>
    <property type="project" value="TreeGrafter"/>
</dbReference>
<protein>
    <recommendedName>
        <fullName evidence="1">Protein arginine N-methyltransferase 5</fullName>
    </recommendedName>
</protein>
<evidence type="ECO:0000256" key="3">
    <source>
        <dbReference type="PIRSR" id="PIRSR015894-2"/>
    </source>
</evidence>
<dbReference type="GO" id="GO:0032259">
    <property type="term" value="P:methylation"/>
    <property type="evidence" value="ECO:0007669"/>
    <property type="project" value="UniProtKB-KW"/>
</dbReference>
<evidence type="ECO:0000313" key="8">
    <source>
        <dbReference type="Proteomes" id="UP000230750"/>
    </source>
</evidence>
<name>A0A2G8JHB6_STIJA</name>
<keyword evidence="8" id="KW-1185">Reference proteome</keyword>
<dbReference type="GO" id="GO:0016274">
    <property type="term" value="F:protein-arginine N-methyltransferase activity"/>
    <property type="evidence" value="ECO:0007669"/>
    <property type="project" value="InterPro"/>
</dbReference>
<dbReference type="Pfam" id="PF05185">
    <property type="entry name" value="PRMT5"/>
    <property type="match status" value="1"/>
</dbReference>
<evidence type="ECO:0000256" key="1">
    <source>
        <dbReference type="ARBA" id="ARBA00018777"/>
    </source>
</evidence>
<dbReference type="InterPro" id="IPR007857">
    <property type="entry name" value="Arg_MeTrfase_PRMT5"/>
</dbReference>
<keyword evidence="2 3" id="KW-0949">S-adenosyl-L-methionine</keyword>
<accession>A0A2G8JHB6</accession>
<dbReference type="OrthoDB" id="1368803at2759"/>
<evidence type="ECO:0000259" key="5">
    <source>
        <dbReference type="Pfam" id="PF05185"/>
    </source>
</evidence>
<dbReference type="InterPro" id="IPR025799">
    <property type="entry name" value="Arg_MeTrfase"/>
</dbReference>
<feature type="site" description="Critical for specifying symmetric addition of methyl groups" evidence="4">
    <location>
        <position position="320"/>
    </location>
</feature>